<evidence type="ECO:0000313" key="11">
    <source>
        <dbReference type="EMBL" id="PKY69845.1"/>
    </source>
</evidence>
<feature type="transmembrane region" description="Helical" evidence="9">
    <location>
        <begin position="49"/>
        <end position="69"/>
    </location>
</feature>
<dbReference type="GO" id="GO:0015225">
    <property type="term" value="F:biotin transmembrane transporter activity"/>
    <property type="evidence" value="ECO:0007669"/>
    <property type="project" value="UniProtKB-UniRule"/>
</dbReference>
<comment type="caution">
    <text evidence="10">The sequence shown here is derived from an EMBL/GenBank/DDBJ whole genome shotgun (WGS) entry which is preliminary data.</text>
</comment>
<evidence type="ECO:0000256" key="4">
    <source>
        <dbReference type="ARBA" id="ARBA00022475"/>
    </source>
</evidence>
<evidence type="ECO:0000313" key="13">
    <source>
        <dbReference type="Proteomes" id="UP000243589"/>
    </source>
</evidence>
<evidence type="ECO:0000313" key="12">
    <source>
        <dbReference type="Proteomes" id="UP000242755"/>
    </source>
</evidence>
<dbReference type="GO" id="GO:0005886">
    <property type="term" value="C:plasma membrane"/>
    <property type="evidence" value="ECO:0007669"/>
    <property type="project" value="UniProtKB-SubCell"/>
</dbReference>
<dbReference type="STRING" id="1176165.GCA_001584405_01634"/>
<reference evidence="11 12" key="2">
    <citation type="submission" date="2017-12" db="EMBL/GenBank/DDBJ databases">
        <title>Phylogenetic diversity of female urinary microbiome.</title>
        <authorList>
            <person name="Thomas-White K."/>
            <person name="Wolfe A.J."/>
        </authorList>
    </citation>
    <scope>NUCLEOTIDE SEQUENCE [LARGE SCALE GENOMIC DNA]</scope>
    <source>
        <strain evidence="11 12">UMB0426</strain>
    </source>
</reference>
<feature type="transmembrane region" description="Helical" evidence="9">
    <location>
        <begin position="107"/>
        <end position="128"/>
    </location>
</feature>
<proteinExistence type="inferred from homology"/>
<dbReference type="PATRIC" id="fig|479117.4.peg.734"/>
<dbReference type="PIRSF" id="PIRSF016661">
    <property type="entry name" value="BioY"/>
    <property type="match status" value="1"/>
</dbReference>
<evidence type="ECO:0000256" key="6">
    <source>
        <dbReference type="ARBA" id="ARBA00022989"/>
    </source>
</evidence>
<reference evidence="10 13" key="1">
    <citation type="submission" date="2016-01" db="EMBL/GenBank/DDBJ databases">
        <title>Use of Whole Genome Sequencing to ascertain that Brevibacterium massiliense (Roux, Raoult 2009) is a later heterotypic synonym of Brevibacterium ravenspurgense (Mages 2008).</title>
        <authorList>
            <person name="Bernier A.-M."/>
            <person name="Burdz T."/>
            <person name="Huynh C."/>
            <person name="Pachecho A.L."/>
            <person name="Wiebe D."/>
            <person name="Bonner C."/>
            <person name="Bernard K."/>
        </authorList>
    </citation>
    <scope>NUCLEOTIDE SEQUENCE [LARGE SCALE GENOMIC DNA]</scope>
    <source>
        <strain evidence="10 13">CCUG56047</strain>
    </source>
</reference>
<dbReference type="AlphaFoldDB" id="A0A150H9T1"/>
<protein>
    <recommendedName>
        <fullName evidence="8">Biotin transporter</fullName>
    </recommendedName>
</protein>
<dbReference type="Gene3D" id="1.10.1760.20">
    <property type="match status" value="1"/>
</dbReference>
<keyword evidence="3 8" id="KW-0813">Transport</keyword>
<dbReference type="Proteomes" id="UP000243589">
    <property type="component" value="Unassembled WGS sequence"/>
</dbReference>
<gene>
    <name evidence="10" type="primary">bioY</name>
    <name evidence="10" type="ORF">Bravens_00734</name>
    <name evidence="11" type="ORF">CYJ40_08665</name>
</gene>
<keyword evidence="4 8" id="KW-1003">Cell membrane</keyword>
<feature type="transmembrane region" description="Helical" evidence="9">
    <location>
        <begin position="183"/>
        <end position="204"/>
    </location>
</feature>
<dbReference type="EMBL" id="PKGO01000008">
    <property type="protein sequence ID" value="PKY69845.1"/>
    <property type="molecule type" value="Genomic_DNA"/>
</dbReference>
<feature type="transmembrane region" description="Helical" evidence="9">
    <location>
        <begin position="21"/>
        <end position="43"/>
    </location>
</feature>
<feature type="transmembrane region" description="Helical" evidence="9">
    <location>
        <begin position="140"/>
        <end position="163"/>
    </location>
</feature>
<comment type="subcellular location">
    <subcellularLocation>
        <location evidence="1 8">Cell membrane</location>
        <topology evidence="1 8">Multi-pass membrane protein</topology>
    </subcellularLocation>
</comment>
<keyword evidence="5 9" id="KW-0812">Transmembrane</keyword>
<dbReference type="Proteomes" id="UP000242755">
    <property type="component" value="Unassembled WGS sequence"/>
</dbReference>
<dbReference type="PANTHER" id="PTHR34295:SF4">
    <property type="entry name" value="BIOTIN TRANSPORTER BIOY-RELATED"/>
    <property type="match status" value="1"/>
</dbReference>
<keyword evidence="13" id="KW-1185">Reference proteome</keyword>
<evidence type="ECO:0000256" key="8">
    <source>
        <dbReference type="PIRNR" id="PIRNR016661"/>
    </source>
</evidence>
<organism evidence="10 13">
    <name type="scientific">Brevibacterium ravenspurgense</name>
    <dbReference type="NCBI Taxonomy" id="479117"/>
    <lineage>
        <taxon>Bacteria</taxon>
        <taxon>Bacillati</taxon>
        <taxon>Actinomycetota</taxon>
        <taxon>Actinomycetes</taxon>
        <taxon>Micrococcales</taxon>
        <taxon>Brevibacteriaceae</taxon>
        <taxon>Brevibacterium</taxon>
    </lineage>
</organism>
<comment type="similarity">
    <text evidence="2 8">Belongs to the BioY family.</text>
</comment>
<evidence type="ECO:0000256" key="7">
    <source>
        <dbReference type="ARBA" id="ARBA00023136"/>
    </source>
</evidence>
<evidence type="ECO:0000256" key="2">
    <source>
        <dbReference type="ARBA" id="ARBA00010692"/>
    </source>
</evidence>
<name>A0A150H9T1_9MICO</name>
<keyword evidence="6 9" id="KW-1133">Transmembrane helix</keyword>
<sequence>MLLMTSTNVSAPQTGARGQGISAGLSVALVAVFAALIWVFALVPPIPVGPVGVPITLQTLMLAFTGMVLGPTRGFIAVLLYLALGFLGLPVFSGGRGGIGVLAGPSAGFILGFPFYTLLSGWAARFAYRRFSGAGRVVMMILGSLLTASVLLHFMGIAGMSINGGIPFGAATVADMAYWPGDVIKTTVAALLAVMVLRAFPVLARR</sequence>
<evidence type="ECO:0000256" key="5">
    <source>
        <dbReference type="ARBA" id="ARBA00022692"/>
    </source>
</evidence>
<feature type="transmembrane region" description="Helical" evidence="9">
    <location>
        <begin position="76"/>
        <end position="95"/>
    </location>
</feature>
<dbReference type="EMBL" id="LQQC01000008">
    <property type="protein sequence ID" value="KXZ58862.1"/>
    <property type="molecule type" value="Genomic_DNA"/>
</dbReference>
<accession>A0A150H9T1</accession>
<dbReference type="InterPro" id="IPR003784">
    <property type="entry name" value="BioY"/>
</dbReference>
<evidence type="ECO:0000256" key="3">
    <source>
        <dbReference type="ARBA" id="ARBA00022448"/>
    </source>
</evidence>
<keyword evidence="7 8" id="KW-0472">Membrane</keyword>
<dbReference type="PANTHER" id="PTHR34295">
    <property type="entry name" value="BIOTIN TRANSPORTER BIOY"/>
    <property type="match status" value="1"/>
</dbReference>
<evidence type="ECO:0000313" key="10">
    <source>
        <dbReference type="EMBL" id="KXZ58862.1"/>
    </source>
</evidence>
<evidence type="ECO:0000256" key="1">
    <source>
        <dbReference type="ARBA" id="ARBA00004651"/>
    </source>
</evidence>
<evidence type="ECO:0000256" key="9">
    <source>
        <dbReference type="SAM" id="Phobius"/>
    </source>
</evidence>
<dbReference type="Pfam" id="PF02632">
    <property type="entry name" value="BioY"/>
    <property type="match status" value="1"/>
</dbReference>